<feature type="compositionally biased region" description="Basic and acidic residues" evidence="4">
    <location>
        <begin position="396"/>
        <end position="411"/>
    </location>
</feature>
<dbReference type="SUPFAM" id="SSF53335">
    <property type="entry name" value="S-adenosyl-L-methionine-dependent methyltransferases"/>
    <property type="match status" value="1"/>
</dbReference>
<dbReference type="Proteomes" id="UP001363151">
    <property type="component" value="Unassembled WGS sequence"/>
</dbReference>
<keyword evidence="1" id="KW-0677">Repeat</keyword>
<dbReference type="Gene3D" id="3.40.50.150">
    <property type="entry name" value="Vaccinia Virus protein VP39"/>
    <property type="match status" value="1"/>
</dbReference>
<dbReference type="SMART" id="SM00248">
    <property type="entry name" value="ANK"/>
    <property type="match status" value="2"/>
</dbReference>
<evidence type="ECO:0000313" key="6">
    <source>
        <dbReference type="Proteomes" id="UP001363151"/>
    </source>
</evidence>
<proteinExistence type="predicted"/>
<evidence type="ECO:0000256" key="4">
    <source>
        <dbReference type="SAM" id="MobiDB-lite"/>
    </source>
</evidence>
<sequence>MSALDAATNDLATITLNARPQNAALENLENSGDARIGWPDEKPPVPTNSDGWFLPANQQVLRDLVKPDALVLELGSYIGKSTRFIAGLLHEGGHLLTCDAWDNDLLEGALGHNYLRSDDEKRSFELYETFLVNLWDLRRTVTPMKMLTVDAIRATHAAGLAPDLIYVDADHDYAGVRRDVELCSRLFPDAVLVGDDWDYAGVREAAQELRGSRPLHVGGFKCWAYAELPRSARAVVVPPHDNPIAMGGVTFWPDARKQERRDVLLFRCVFDQLQAWDNAEALEYLLEATACAPDASSPSHKHRTLLMVAALFGRVRGIRALAARGADVNRQAPGSGEHALQLAAYGGRLDAVAELLRLGADATLRTKYDETAEDAARANGQDACAELRTGAAPAARRGDKDGRADAAKGEKAPWFDAAATAVYARTPPAATPAPAPWRRGGGSLR</sequence>
<dbReference type="EMBL" id="JBBJCI010000151">
    <property type="protein sequence ID" value="KAK7242009.1"/>
    <property type="molecule type" value="Genomic_DNA"/>
</dbReference>
<dbReference type="SUPFAM" id="SSF48403">
    <property type="entry name" value="Ankyrin repeat"/>
    <property type="match status" value="1"/>
</dbReference>
<feature type="region of interest" description="Disordered" evidence="4">
    <location>
        <begin position="389"/>
        <end position="411"/>
    </location>
</feature>
<dbReference type="InterPro" id="IPR036770">
    <property type="entry name" value="Ankyrin_rpt-contain_sf"/>
</dbReference>
<feature type="repeat" description="ANK" evidence="3">
    <location>
        <begin position="335"/>
        <end position="367"/>
    </location>
</feature>
<dbReference type="PROSITE" id="PS50297">
    <property type="entry name" value="ANK_REP_REGION"/>
    <property type="match status" value="1"/>
</dbReference>
<dbReference type="Pfam" id="PF13578">
    <property type="entry name" value="Methyltransf_24"/>
    <property type="match status" value="1"/>
</dbReference>
<evidence type="ECO:0000256" key="3">
    <source>
        <dbReference type="PROSITE-ProRule" id="PRU00023"/>
    </source>
</evidence>
<keyword evidence="2 3" id="KW-0040">ANK repeat</keyword>
<evidence type="ECO:0000313" key="5">
    <source>
        <dbReference type="EMBL" id="KAK7242009.1"/>
    </source>
</evidence>
<comment type="caution">
    <text evidence="5">The sequence shown here is derived from an EMBL/GenBank/DDBJ whole genome shotgun (WGS) entry which is preliminary data.</text>
</comment>
<dbReference type="PANTHER" id="PTHR24166">
    <property type="entry name" value="ROLLING PEBBLES, ISOFORM B"/>
    <property type="match status" value="1"/>
</dbReference>
<evidence type="ECO:0000256" key="2">
    <source>
        <dbReference type="ARBA" id="ARBA00023043"/>
    </source>
</evidence>
<dbReference type="PANTHER" id="PTHR24166:SF48">
    <property type="entry name" value="PROTEIN VAPYRIN"/>
    <property type="match status" value="1"/>
</dbReference>
<accession>A0ABR1G0H5</accession>
<feature type="region of interest" description="Disordered" evidence="4">
    <location>
        <begin position="426"/>
        <end position="445"/>
    </location>
</feature>
<gene>
    <name evidence="5" type="ORF">SO694_00018356</name>
</gene>
<keyword evidence="6" id="KW-1185">Reference proteome</keyword>
<name>A0ABR1G0H5_AURAN</name>
<dbReference type="Gene3D" id="1.25.40.20">
    <property type="entry name" value="Ankyrin repeat-containing domain"/>
    <property type="match status" value="1"/>
</dbReference>
<dbReference type="InterPro" id="IPR029063">
    <property type="entry name" value="SAM-dependent_MTases_sf"/>
</dbReference>
<dbReference type="PROSITE" id="PS50088">
    <property type="entry name" value="ANK_REPEAT"/>
    <property type="match status" value="1"/>
</dbReference>
<organism evidence="5 6">
    <name type="scientific">Aureococcus anophagefferens</name>
    <name type="common">Harmful bloom alga</name>
    <dbReference type="NCBI Taxonomy" id="44056"/>
    <lineage>
        <taxon>Eukaryota</taxon>
        <taxon>Sar</taxon>
        <taxon>Stramenopiles</taxon>
        <taxon>Ochrophyta</taxon>
        <taxon>Pelagophyceae</taxon>
        <taxon>Pelagomonadales</taxon>
        <taxon>Pelagomonadaceae</taxon>
        <taxon>Aureococcus</taxon>
    </lineage>
</organism>
<dbReference type="Pfam" id="PF13637">
    <property type="entry name" value="Ank_4"/>
    <property type="match status" value="1"/>
</dbReference>
<protein>
    <submittedName>
        <fullName evidence="5">Uncharacterized protein</fullName>
    </submittedName>
</protein>
<dbReference type="InterPro" id="IPR002110">
    <property type="entry name" value="Ankyrin_rpt"/>
</dbReference>
<dbReference type="InterPro" id="IPR050889">
    <property type="entry name" value="Dendritic_Spine_Reg/Scaffold"/>
</dbReference>
<evidence type="ECO:0000256" key="1">
    <source>
        <dbReference type="ARBA" id="ARBA00022737"/>
    </source>
</evidence>
<reference evidence="5 6" key="1">
    <citation type="submission" date="2024-03" db="EMBL/GenBank/DDBJ databases">
        <title>Aureococcus anophagefferens CCMP1851 and Kratosvirus quantuckense: Draft genome of a second virus-susceptible host strain in the model system.</title>
        <authorList>
            <person name="Chase E."/>
            <person name="Truchon A.R."/>
            <person name="Schepens W."/>
            <person name="Wilhelm S.W."/>
        </authorList>
    </citation>
    <scope>NUCLEOTIDE SEQUENCE [LARGE SCALE GENOMIC DNA]</scope>
    <source>
        <strain evidence="5 6">CCMP1851</strain>
    </source>
</reference>